<dbReference type="Pfam" id="PF03167">
    <property type="entry name" value="UDG"/>
    <property type="match status" value="1"/>
</dbReference>
<dbReference type="AlphaFoldDB" id="A0A9D1AFA7"/>
<dbReference type="Proteomes" id="UP000824179">
    <property type="component" value="Unassembled WGS sequence"/>
</dbReference>
<dbReference type="SMART" id="SM00987">
    <property type="entry name" value="UreE_C"/>
    <property type="match status" value="1"/>
</dbReference>
<dbReference type="GO" id="GO:0033958">
    <property type="term" value="F:DNA-deoxyinosine glycosylase activity"/>
    <property type="evidence" value="ECO:0007669"/>
    <property type="project" value="UniProtKB-EC"/>
</dbReference>
<dbReference type="CDD" id="cd10032">
    <property type="entry name" value="UDG-F6_HDG"/>
    <property type="match status" value="1"/>
</dbReference>
<protein>
    <submittedName>
        <fullName evidence="2">DNA-deoxyinosine glycosylase</fullName>
        <ecNumber evidence="2">3.2.2.15</ecNumber>
    </submittedName>
</protein>
<dbReference type="InterPro" id="IPR026353">
    <property type="entry name" value="Hypoxan-DNA_Glyclase"/>
</dbReference>
<dbReference type="Gene3D" id="3.40.470.10">
    <property type="entry name" value="Uracil-DNA glycosylase-like domain"/>
    <property type="match status" value="1"/>
</dbReference>
<comment type="caution">
    <text evidence="2">The sequence shown here is derived from an EMBL/GenBank/DDBJ whole genome shotgun (WGS) entry which is preliminary data.</text>
</comment>
<dbReference type="EMBL" id="DVHB01000062">
    <property type="protein sequence ID" value="HIR39427.1"/>
    <property type="molecule type" value="Genomic_DNA"/>
</dbReference>
<dbReference type="SMART" id="SM00986">
    <property type="entry name" value="UDG"/>
    <property type="match status" value="1"/>
</dbReference>
<dbReference type="SUPFAM" id="SSF52141">
    <property type="entry name" value="Uracil-DNA glycosylase-like"/>
    <property type="match status" value="1"/>
</dbReference>
<reference evidence="2" key="2">
    <citation type="journal article" date="2021" name="PeerJ">
        <title>Extensive microbial diversity within the chicken gut microbiome revealed by metagenomics and culture.</title>
        <authorList>
            <person name="Gilroy R."/>
            <person name="Ravi A."/>
            <person name="Getino M."/>
            <person name="Pursley I."/>
            <person name="Horton D.L."/>
            <person name="Alikhan N.F."/>
            <person name="Baker D."/>
            <person name="Gharbi K."/>
            <person name="Hall N."/>
            <person name="Watson M."/>
            <person name="Adriaenssens E.M."/>
            <person name="Foster-Nyarko E."/>
            <person name="Jarju S."/>
            <person name="Secka A."/>
            <person name="Antonio M."/>
            <person name="Oren A."/>
            <person name="Chaudhuri R.R."/>
            <person name="La Ragione R."/>
            <person name="Hildebrand F."/>
            <person name="Pallen M.J."/>
        </authorList>
    </citation>
    <scope>NUCLEOTIDE SEQUENCE</scope>
    <source>
        <strain evidence="2">ChiW25-3613</strain>
    </source>
</reference>
<evidence type="ECO:0000313" key="2">
    <source>
        <dbReference type="EMBL" id="HIR39427.1"/>
    </source>
</evidence>
<sequence length="164" mass="18656">MWDIKYGFLPVFDKNSRVLILGSFPSVKSRQVEFYYGNRQNRFWKILCGFFKEDIPESTPDKIAFLHKNHVALWDMVIECEIEGSSDSSIKNYKVADLREVLSVSTIELILLNGGKAFEIFNKFYGGISVPYIKLPSTSPANTRCDAGEWVRALSSVFGAQRTV</sequence>
<gene>
    <name evidence="2" type="ORF">IAB90_03495</name>
</gene>
<accession>A0A9D1AFA7</accession>
<feature type="domain" description="Uracil-DNA glycosylase-like" evidence="1">
    <location>
        <begin position="9"/>
        <end position="155"/>
    </location>
</feature>
<dbReference type="InterPro" id="IPR005122">
    <property type="entry name" value="Uracil-DNA_glycosylase-like"/>
</dbReference>
<keyword evidence="2" id="KW-0378">Hydrolase</keyword>
<proteinExistence type="predicted"/>
<organism evidence="2 3">
    <name type="scientific">Candidatus Coproplasma stercoripullorum</name>
    <dbReference type="NCBI Taxonomy" id="2840751"/>
    <lineage>
        <taxon>Bacteria</taxon>
        <taxon>Bacillati</taxon>
        <taxon>Bacillota</taxon>
        <taxon>Clostridia</taxon>
        <taxon>Eubacteriales</taxon>
        <taxon>Candidatus Coproplasma</taxon>
    </lineage>
</organism>
<dbReference type="EC" id="3.2.2.15" evidence="2"/>
<dbReference type="NCBIfam" id="TIGR04274">
    <property type="entry name" value="hypoxanDNAglyco"/>
    <property type="match status" value="1"/>
</dbReference>
<evidence type="ECO:0000313" key="3">
    <source>
        <dbReference type="Proteomes" id="UP000824179"/>
    </source>
</evidence>
<evidence type="ECO:0000259" key="1">
    <source>
        <dbReference type="SMART" id="SM00986"/>
    </source>
</evidence>
<keyword evidence="2" id="KW-0326">Glycosidase</keyword>
<name>A0A9D1AFA7_9FIRM</name>
<dbReference type="InterPro" id="IPR036895">
    <property type="entry name" value="Uracil-DNA_glycosylase-like_sf"/>
</dbReference>
<reference evidence="2" key="1">
    <citation type="submission" date="2020-10" db="EMBL/GenBank/DDBJ databases">
        <authorList>
            <person name="Gilroy R."/>
        </authorList>
    </citation>
    <scope>NUCLEOTIDE SEQUENCE</scope>
    <source>
        <strain evidence="2">ChiW25-3613</strain>
    </source>
</reference>